<dbReference type="Pfam" id="PF13181">
    <property type="entry name" value="TPR_8"/>
    <property type="match status" value="1"/>
</dbReference>
<dbReference type="SMART" id="SM00028">
    <property type="entry name" value="TPR"/>
    <property type="match status" value="4"/>
</dbReference>
<dbReference type="SUPFAM" id="SSF48452">
    <property type="entry name" value="TPR-like"/>
    <property type="match status" value="1"/>
</dbReference>
<dbReference type="InterPro" id="IPR011990">
    <property type="entry name" value="TPR-like_helical_dom_sf"/>
</dbReference>
<reference evidence="6" key="1">
    <citation type="submission" date="2017-08" db="EMBL/GenBank/DDBJ databases">
        <authorList>
            <person name="Polle J.E."/>
            <person name="Barry K."/>
            <person name="Cushman J."/>
            <person name="Schmutz J."/>
            <person name="Tran D."/>
            <person name="Hathwaick L.T."/>
            <person name="Yim W.C."/>
            <person name="Jenkins J."/>
            <person name="Mckie-Krisberg Z.M."/>
            <person name="Prochnik S."/>
            <person name="Lindquist E."/>
            <person name="Dockter R.B."/>
            <person name="Adam C."/>
            <person name="Molina H."/>
            <person name="Bunkerborg J."/>
            <person name="Jin E."/>
            <person name="Buchheim M."/>
            <person name="Magnuson J."/>
        </authorList>
    </citation>
    <scope>NUCLEOTIDE SEQUENCE</scope>
    <source>
        <strain evidence="6">CCAP 19/18</strain>
    </source>
</reference>
<keyword evidence="7" id="KW-1185">Reference proteome</keyword>
<evidence type="ECO:0000256" key="4">
    <source>
        <dbReference type="ARBA" id="ARBA00022803"/>
    </source>
</evidence>
<proteinExistence type="predicted"/>
<evidence type="ECO:0000256" key="1">
    <source>
        <dbReference type="ARBA" id="ARBA00004496"/>
    </source>
</evidence>
<dbReference type="InterPro" id="IPR051476">
    <property type="entry name" value="Bac_ResReg_Asp_Phosphatase"/>
</dbReference>
<dbReference type="PANTHER" id="PTHR46630:SF1">
    <property type="entry name" value="TETRATRICOPEPTIDE REPEAT PROTEIN 29"/>
    <property type="match status" value="1"/>
</dbReference>
<comment type="caution">
    <text evidence="6">The sequence shown here is derived from an EMBL/GenBank/DDBJ whole genome shotgun (WGS) entry which is preliminary data.</text>
</comment>
<evidence type="ECO:0000256" key="5">
    <source>
        <dbReference type="ARBA" id="ARBA00040665"/>
    </source>
</evidence>
<comment type="subcellular location">
    <subcellularLocation>
        <location evidence="1">Cytoplasm</location>
    </subcellularLocation>
</comment>
<evidence type="ECO:0000313" key="6">
    <source>
        <dbReference type="EMBL" id="KAF5836200.1"/>
    </source>
</evidence>
<keyword evidence="4" id="KW-0802">TPR repeat</keyword>
<dbReference type="PANTHER" id="PTHR46630">
    <property type="entry name" value="TETRATRICOPEPTIDE REPEAT PROTEIN 29"/>
    <property type="match status" value="1"/>
</dbReference>
<dbReference type="Proteomes" id="UP000815325">
    <property type="component" value="Unassembled WGS sequence"/>
</dbReference>
<dbReference type="Gene3D" id="1.25.40.10">
    <property type="entry name" value="Tetratricopeptide repeat domain"/>
    <property type="match status" value="1"/>
</dbReference>
<evidence type="ECO:0000313" key="7">
    <source>
        <dbReference type="Proteomes" id="UP000815325"/>
    </source>
</evidence>
<sequence>MAMNIIKAHPSTNGALHAIFRFARTEKRTFKEKLHEAILQAEDAELEALREAQKQDKKTLAISLLVEGKPRAYVDFFQLTHPAGGRRGGGRLPGVSSAEAAEASGDLPPQSLVLLKDQLVRANAALDEGNVQDVCEAYKQLAKYFAQMGRLRTAEFFFQKCLHLSKEAGWLPGELEANLALGIVYEELGEVAIAIACHERRLELAAESGAMEIAANACQSLTTVYLRQAEELNAAKDVDAALEAYNKCLNAAERADNPSVLSKAHYQMGMLYHQHGKWTDAMFYLRRYIELSNSGLAPNTDKSAEGAAHTTYANCLQEAQFQQSVTYFQRFFELARGLSDNAMLEAARFNLGVARGAVLMEPFMNVVNSDLPKLIAWKNNRTPFVQQQR</sequence>
<keyword evidence="2" id="KW-0963">Cytoplasm</keyword>
<dbReference type="EMBL" id="MU069670">
    <property type="protein sequence ID" value="KAF5836200.1"/>
    <property type="molecule type" value="Genomic_DNA"/>
</dbReference>
<keyword evidence="3" id="KW-0677">Repeat</keyword>
<evidence type="ECO:0000256" key="2">
    <source>
        <dbReference type="ARBA" id="ARBA00022490"/>
    </source>
</evidence>
<gene>
    <name evidence="6" type="ORF">DUNSADRAFT_6266</name>
</gene>
<organism evidence="6 7">
    <name type="scientific">Dunaliella salina</name>
    <name type="common">Green alga</name>
    <name type="synonym">Protococcus salinus</name>
    <dbReference type="NCBI Taxonomy" id="3046"/>
    <lineage>
        <taxon>Eukaryota</taxon>
        <taxon>Viridiplantae</taxon>
        <taxon>Chlorophyta</taxon>
        <taxon>core chlorophytes</taxon>
        <taxon>Chlorophyceae</taxon>
        <taxon>CS clade</taxon>
        <taxon>Chlamydomonadales</taxon>
        <taxon>Dunaliellaceae</taxon>
        <taxon>Dunaliella</taxon>
    </lineage>
</organism>
<evidence type="ECO:0000256" key="3">
    <source>
        <dbReference type="ARBA" id="ARBA00022737"/>
    </source>
</evidence>
<accession>A0ABQ7GNK9</accession>
<name>A0ABQ7GNK9_DUNSA</name>
<protein>
    <recommendedName>
        <fullName evidence="5">Tetratricopeptide repeat protein 29</fullName>
    </recommendedName>
</protein>
<dbReference type="InterPro" id="IPR019734">
    <property type="entry name" value="TPR_rpt"/>
</dbReference>